<accession>A0A7I9YNH6</accession>
<feature type="chain" id="PRO_5029891296" evidence="1">
    <location>
        <begin position="27"/>
        <end position="218"/>
    </location>
</feature>
<dbReference type="RefSeq" id="WP_205351302.1">
    <property type="nucleotide sequence ID" value="NZ_BLKZ01000001.1"/>
</dbReference>
<dbReference type="PROSITE" id="PS51257">
    <property type="entry name" value="PROKAR_LIPOPROTEIN"/>
    <property type="match status" value="1"/>
</dbReference>
<name>A0A7I9YNH6_MYCBU</name>
<keyword evidence="2" id="KW-0449">Lipoprotein</keyword>
<evidence type="ECO:0000256" key="1">
    <source>
        <dbReference type="SAM" id="SignalP"/>
    </source>
</evidence>
<evidence type="ECO:0000313" key="2">
    <source>
        <dbReference type="EMBL" id="GFG90132.1"/>
    </source>
</evidence>
<reference evidence="2 3" key="1">
    <citation type="journal article" date="2019" name="Emerg. Microbes Infect.">
        <title>Comprehensive subspecies identification of 175 nontuberculous mycobacteria species based on 7547 genomic profiles.</title>
        <authorList>
            <person name="Matsumoto Y."/>
            <person name="Kinjo T."/>
            <person name="Motooka D."/>
            <person name="Nabeya D."/>
            <person name="Jung N."/>
            <person name="Uechi K."/>
            <person name="Horii T."/>
            <person name="Iida T."/>
            <person name="Fujita J."/>
            <person name="Nakamura S."/>
        </authorList>
    </citation>
    <scope>NUCLEOTIDE SEQUENCE [LARGE SCALE GENOMIC DNA]</scope>
    <source>
        <strain evidence="2 3">JCM 30725</strain>
    </source>
</reference>
<evidence type="ECO:0000313" key="3">
    <source>
        <dbReference type="Proteomes" id="UP000465360"/>
    </source>
</evidence>
<dbReference type="Proteomes" id="UP000465360">
    <property type="component" value="Unassembled WGS sequence"/>
</dbReference>
<keyword evidence="1" id="KW-0732">Signal</keyword>
<dbReference type="AlphaFoldDB" id="A0A7I9YNH6"/>
<protein>
    <submittedName>
        <fullName evidence="2">Putative lipoprotein LprH</fullName>
    </submittedName>
</protein>
<feature type="signal peptide" evidence="1">
    <location>
        <begin position="1"/>
        <end position="26"/>
    </location>
</feature>
<sequence length="218" mass="22837">MVPGNRVAIALLLAAVVSSGCTTSVAGHAVRAAGGRPSGPISAQALLLQDGDDTPLGRASSEPVGDNYFTSVQPPACSAALLFKGSPLRPAGASDFAESAYRFGDSSALYAESIDVYDRELNTHEVVRSGFTKVSDCHDDAIGLSPSGLFKPMRLGSFGIPENEILTWTMTRPDWTCSYGLAAVPQIVLLIAVCDSSAGFPMDEWAAKRKAQLEGRTA</sequence>
<gene>
    <name evidence="2" type="primary">lprH</name>
    <name evidence="2" type="ORF">MBOU_21740</name>
</gene>
<organism evidence="2 3">
    <name type="scientific">Mycobacterium bourgelatii</name>
    <dbReference type="NCBI Taxonomy" id="1273442"/>
    <lineage>
        <taxon>Bacteria</taxon>
        <taxon>Bacillati</taxon>
        <taxon>Actinomycetota</taxon>
        <taxon>Actinomycetes</taxon>
        <taxon>Mycobacteriales</taxon>
        <taxon>Mycobacteriaceae</taxon>
        <taxon>Mycobacterium</taxon>
    </lineage>
</organism>
<keyword evidence="3" id="KW-1185">Reference proteome</keyword>
<proteinExistence type="predicted"/>
<dbReference type="EMBL" id="BLKZ01000001">
    <property type="protein sequence ID" value="GFG90132.1"/>
    <property type="molecule type" value="Genomic_DNA"/>
</dbReference>
<comment type="caution">
    <text evidence="2">The sequence shown here is derived from an EMBL/GenBank/DDBJ whole genome shotgun (WGS) entry which is preliminary data.</text>
</comment>